<protein>
    <recommendedName>
        <fullName evidence="2">Recombinase zinc beta ribbon domain-containing protein</fullName>
    </recommendedName>
</protein>
<dbReference type="RefSeq" id="WP_369235436.1">
    <property type="nucleotide sequence ID" value="NZ_CP163435.1"/>
</dbReference>
<sequence>MPAPGGASSSVLAGTVLCGGCGEPLVHREAGAAAGVYACPSGCRPPVPAAELDRRVGRAVLERMWTADTLARMAAAQELLDRLGYGLHHRVPVSLKHALYQWEHEFDDETRRALVQDAVIVIVLFPAARLPAAGPDSADSADSDGELFLGWRRVRAAATAVRKE</sequence>
<accession>A0AB39PDY9</accession>
<dbReference type="AlphaFoldDB" id="A0AB39PDY9"/>
<organism evidence="1">
    <name type="scientific">Streptomyces sp. R21</name>
    <dbReference type="NCBI Taxonomy" id="3238627"/>
    <lineage>
        <taxon>Bacteria</taxon>
        <taxon>Bacillati</taxon>
        <taxon>Actinomycetota</taxon>
        <taxon>Actinomycetes</taxon>
        <taxon>Kitasatosporales</taxon>
        <taxon>Streptomycetaceae</taxon>
        <taxon>Streptomyces</taxon>
    </lineage>
</organism>
<name>A0AB39PDY9_9ACTN</name>
<proteinExistence type="predicted"/>
<evidence type="ECO:0008006" key="2">
    <source>
        <dbReference type="Google" id="ProtNLM"/>
    </source>
</evidence>
<reference evidence="1" key="1">
    <citation type="submission" date="2024-07" db="EMBL/GenBank/DDBJ databases">
        <authorList>
            <person name="Yu S.T."/>
        </authorList>
    </citation>
    <scope>NUCLEOTIDE SEQUENCE</scope>
    <source>
        <strain evidence="1">R21</strain>
    </source>
</reference>
<evidence type="ECO:0000313" key="1">
    <source>
        <dbReference type="EMBL" id="XDQ27905.1"/>
    </source>
</evidence>
<gene>
    <name evidence="1" type="ORF">AB5J56_25815</name>
</gene>
<dbReference type="EMBL" id="CP163435">
    <property type="protein sequence ID" value="XDQ27905.1"/>
    <property type="molecule type" value="Genomic_DNA"/>
</dbReference>